<sequence length="284" mass="31318">MANESSVHTVVDREKTAPFLIRTFVKISGFHRPSLFEDGTLPTTDEHQLFTWRDATLPELISTLRITSPTPEFRHPLAKFYFRALYADSASRGHFSQKDMGQISSREMLDEVEKDTSMGTTTAAAETTSENKSLNKTLEELRFVPGDYLCIAVHLPKNVNLGSGPTSGLSIKGTATAAADTNGKWARGGAPVGPPGGLGRGGAHWRARPGIAAPVGRGGPPGGDDDRAWRGRDRDPPPPPRARRDSPPRPRPPIPERDFEKARPRRRSRTRSRSRSPRRRPGRY</sequence>
<feature type="compositionally biased region" description="Basic residues" evidence="2">
    <location>
        <begin position="263"/>
        <end position="284"/>
    </location>
</feature>
<gene>
    <name evidence="3" type="ORF">Clacol_001180</name>
</gene>
<dbReference type="Pfam" id="PF06487">
    <property type="entry name" value="SAP18"/>
    <property type="match status" value="1"/>
</dbReference>
<dbReference type="InterPro" id="IPR042534">
    <property type="entry name" value="SAP18_sf"/>
</dbReference>
<accession>A0AAV5A0A9</accession>
<evidence type="ECO:0000256" key="2">
    <source>
        <dbReference type="SAM" id="MobiDB-lite"/>
    </source>
</evidence>
<protein>
    <submittedName>
        <fullName evidence="3">Uncharacterized protein</fullName>
    </submittedName>
</protein>
<evidence type="ECO:0000313" key="4">
    <source>
        <dbReference type="Proteomes" id="UP001050691"/>
    </source>
</evidence>
<feature type="region of interest" description="Disordered" evidence="2">
    <location>
        <begin position="181"/>
        <end position="284"/>
    </location>
</feature>
<feature type="compositionally biased region" description="Basic and acidic residues" evidence="2">
    <location>
        <begin position="224"/>
        <end position="262"/>
    </location>
</feature>
<name>A0AAV5A0A9_9AGAM</name>
<organism evidence="3 4">
    <name type="scientific">Clathrus columnatus</name>
    <dbReference type="NCBI Taxonomy" id="1419009"/>
    <lineage>
        <taxon>Eukaryota</taxon>
        <taxon>Fungi</taxon>
        <taxon>Dikarya</taxon>
        <taxon>Basidiomycota</taxon>
        <taxon>Agaricomycotina</taxon>
        <taxon>Agaricomycetes</taxon>
        <taxon>Phallomycetidae</taxon>
        <taxon>Phallales</taxon>
        <taxon>Clathraceae</taxon>
        <taxon>Clathrus</taxon>
    </lineage>
</organism>
<dbReference type="GO" id="GO:0005634">
    <property type="term" value="C:nucleus"/>
    <property type="evidence" value="ECO:0007669"/>
    <property type="project" value="TreeGrafter"/>
</dbReference>
<dbReference type="PANTHER" id="PTHR13082">
    <property type="entry name" value="SAP18"/>
    <property type="match status" value="1"/>
</dbReference>
<reference evidence="3" key="1">
    <citation type="submission" date="2021-10" db="EMBL/GenBank/DDBJ databases">
        <title>De novo Genome Assembly of Clathrus columnatus (Basidiomycota, Fungi) Using Illumina and Nanopore Sequence Data.</title>
        <authorList>
            <person name="Ogiso-Tanaka E."/>
            <person name="Itagaki H."/>
            <person name="Hosoya T."/>
            <person name="Hosaka K."/>
        </authorList>
    </citation>
    <scope>NUCLEOTIDE SEQUENCE</scope>
    <source>
        <strain evidence="3">MO-923</strain>
    </source>
</reference>
<dbReference type="Gene3D" id="3.10.20.550">
    <property type="entry name" value="ASAP complex, SAP18 subunit"/>
    <property type="match status" value="1"/>
</dbReference>
<evidence type="ECO:0000313" key="3">
    <source>
        <dbReference type="EMBL" id="GJJ06982.1"/>
    </source>
</evidence>
<proteinExistence type="inferred from homology"/>
<keyword evidence="4" id="KW-1185">Reference proteome</keyword>
<evidence type="ECO:0000256" key="1">
    <source>
        <dbReference type="ARBA" id="ARBA00009143"/>
    </source>
</evidence>
<dbReference type="PANTHER" id="PTHR13082:SF0">
    <property type="entry name" value="HISTONE DEACETYLASE COMPLEX SUBUNIT SAP18"/>
    <property type="match status" value="1"/>
</dbReference>
<dbReference type="InterPro" id="IPR010516">
    <property type="entry name" value="SAP18"/>
</dbReference>
<dbReference type="EMBL" id="BPWL01000002">
    <property type="protein sequence ID" value="GJJ06982.1"/>
    <property type="molecule type" value="Genomic_DNA"/>
</dbReference>
<dbReference type="Proteomes" id="UP001050691">
    <property type="component" value="Unassembled WGS sequence"/>
</dbReference>
<dbReference type="AlphaFoldDB" id="A0AAV5A0A9"/>
<comment type="caution">
    <text evidence="3">The sequence shown here is derived from an EMBL/GenBank/DDBJ whole genome shotgun (WGS) entry which is preliminary data.</text>
</comment>
<comment type="similarity">
    <text evidence="1">Belongs to the SAP18 family.</text>
</comment>